<evidence type="ECO:0000313" key="1">
    <source>
        <dbReference type="EMBL" id="JAD39958.1"/>
    </source>
</evidence>
<proteinExistence type="predicted"/>
<reference evidence="1" key="1">
    <citation type="submission" date="2014-09" db="EMBL/GenBank/DDBJ databases">
        <authorList>
            <person name="Magalhaes I.L.F."/>
            <person name="Oliveira U."/>
            <person name="Santos F.R."/>
            <person name="Vidigal T.H.D.A."/>
            <person name="Brescovit A.D."/>
            <person name="Santos A.J."/>
        </authorList>
    </citation>
    <scope>NUCLEOTIDE SEQUENCE</scope>
    <source>
        <tissue evidence="1">Shoot tissue taken approximately 20 cm above the soil surface</tissue>
    </source>
</reference>
<dbReference type="EMBL" id="GBRH01257937">
    <property type="protein sequence ID" value="JAD39958.1"/>
    <property type="molecule type" value="Transcribed_RNA"/>
</dbReference>
<sequence length="33" mass="3749">MRPLSLTDSVPIFTISRNGSFTVMRVSEKTLHK</sequence>
<accession>A0A0A8ZQH2</accession>
<name>A0A0A8ZQH2_ARUDO</name>
<dbReference type="AlphaFoldDB" id="A0A0A8ZQH2"/>
<protein>
    <submittedName>
        <fullName evidence="1">Uncharacterized protein</fullName>
    </submittedName>
</protein>
<organism evidence="1">
    <name type="scientific">Arundo donax</name>
    <name type="common">Giant reed</name>
    <name type="synonym">Donax arundinaceus</name>
    <dbReference type="NCBI Taxonomy" id="35708"/>
    <lineage>
        <taxon>Eukaryota</taxon>
        <taxon>Viridiplantae</taxon>
        <taxon>Streptophyta</taxon>
        <taxon>Embryophyta</taxon>
        <taxon>Tracheophyta</taxon>
        <taxon>Spermatophyta</taxon>
        <taxon>Magnoliopsida</taxon>
        <taxon>Liliopsida</taxon>
        <taxon>Poales</taxon>
        <taxon>Poaceae</taxon>
        <taxon>PACMAD clade</taxon>
        <taxon>Arundinoideae</taxon>
        <taxon>Arundineae</taxon>
        <taxon>Arundo</taxon>
    </lineage>
</organism>
<reference evidence="1" key="2">
    <citation type="journal article" date="2015" name="Data Brief">
        <title>Shoot transcriptome of the giant reed, Arundo donax.</title>
        <authorList>
            <person name="Barrero R.A."/>
            <person name="Guerrero F.D."/>
            <person name="Moolhuijzen P."/>
            <person name="Goolsby J.A."/>
            <person name="Tidwell J."/>
            <person name="Bellgard S.E."/>
            <person name="Bellgard M.I."/>
        </authorList>
    </citation>
    <scope>NUCLEOTIDE SEQUENCE</scope>
    <source>
        <tissue evidence="1">Shoot tissue taken approximately 20 cm above the soil surface</tissue>
    </source>
</reference>